<evidence type="ECO:0000256" key="1">
    <source>
        <dbReference type="SAM" id="MobiDB-lite"/>
    </source>
</evidence>
<dbReference type="AlphaFoldDB" id="A0AAD7P3F6"/>
<name>A0AAD7P3F6_9AGAR</name>
<feature type="region of interest" description="Disordered" evidence="1">
    <location>
        <begin position="107"/>
        <end position="126"/>
    </location>
</feature>
<feature type="region of interest" description="Disordered" evidence="1">
    <location>
        <begin position="203"/>
        <end position="222"/>
    </location>
</feature>
<feature type="compositionally biased region" description="Polar residues" evidence="1">
    <location>
        <begin position="107"/>
        <end position="122"/>
    </location>
</feature>
<evidence type="ECO:0000313" key="3">
    <source>
        <dbReference type="Proteomes" id="UP001215598"/>
    </source>
</evidence>
<proteinExistence type="predicted"/>
<keyword evidence="3" id="KW-1185">Reference proteome</keyword>
<organism evidence="2 3">
    <name type="scientific">Mycena metata</name>
    <dbReference type="NCBI Taxonomy" id="1033252"/>
    <lineage>
        <taxon>Eukaryota</taxon>
        <taxon>Fungi</taxon>
        <taxon>Dikarya</taxon>
        <taxon>Basidiomycota</taxon>
        <taxon>Agaricomycotina</taxon>
        <taxon>Agaricomycetes</taxon>
        <taxon>Agaricomycetidae</taxon>
        <taxon>Agaricales</taxon>
        <taxon>Marasmiineae</taxon>
        <taxon>Mycenaceae</taxon>
        <taxon>Mycena</taxon>
    </lineage>
</organism>
<comment type="caution">
    <text evidence="2">The sequence shown here is derived from an EMBL/GenBank/DDBJ whole genome shotgun (WGS) entry which is preliminary data.</text>
</comment>
<gene>
    <name evidence="2" type="ORF">B0H16DRAFT_1708763</name>
</gene>
<accession>A0AAD7P3F6</accession>
<feature type="region of interest" description="Disordered" evidence="1">
    <location>
        <begin position="135"/>
        <end position="162"/>
    </location>
</feature>
<evidence type="ECO:0000313" key="2">
    <source>
        <dbReference type="EMBL" id="KAJ7786613.1"/>
    </source>
</evidence>
<feature type="compositionally biased region" description="Polar residues" evidence="1">
    <location>
        <begin position="135"/>
        <end position="157"/>
    </location>
</feature>
<dbReference type="Proteomes" id="UP001215598">
    <property type="component" value="Unassembled WGS sequence"/>
</dbReference>
<protein>
    <submittedName>
        <fullName evidence="2">Uncharacterized protein</fullName>
    </submittedName>
</protein>
<sequence>MDSTTTLTKTSTKSSRSLCSGPILVKLDSDNEHEIQVGDPSPLPLRPRVSGRALRRKKHLSIYRASAPPQSPVVEAVAVVEIQRARPQTMIPPASPIHEHSPLYPTKSQMHNRTHSQPTNNIRLGHPSRPYYSAIRNNMSRPSSPLGDSSMNPSRPTSLALPSRASLQLSPTSFGYIPNAFDDPGDDDPLIRSAASHRRTASRFSFGRGGHSSTASAPPSGFSVSGEMEMRMALAALATGERDPDFHFQETGKMDSSVGQRVKKFSKGLKDLINKKHVQ</sequence>
<dbReference type="EMBL" id="JARKIB010000001">
    <property type="protein sequence ID" value="KAJ7786613.1"/>
    <property type="molecule type" value="Genomic_DNA"/>
</dbReference>
<reference evidence="2" key="1">
    <citation type="submission" date="2023-03" db="EMBL/GenBank/DDBJ databases">
        <title>Massive genome expansion in bonnet fungi (Mycena s.s.) driven by repeated elements and novel gene families across ecological guilds.</title>
        <authorList>
            <consortium name="Lawrence Berkeley National Laboratory"/>
            <person name="Harder C.B."/>
            <person name="Miyauchi S."/>
            <person name="Viragh M."/>
            <person name="Kuo A."/>
            <person name="Thoen E."/>
            <person name="Andreopoulos B."/>
            <person name="Lu D."/>
            <person name="Skrede I."/>
            <person name="Drula E."/>
            <person name="Henrissat B."/>
            <person name="Morin E."/>
            <person name="Kohler A."/>
            <person name="Barry K."/>
            <person name="LaButti K."/>
            <person name="Morin E."/>
            <person name="Salamov A."/>
            <person name="Lipzen A."/>
            <person name="Mereny Z."/>
            <person name="Hegedus B."/>
            <person name="Baldrian P."/>
            <person name="Stursova M."/>
            <person name="Weitz H."/>
            <person name="Taylor A."/>
            <person name="Grigoriev I.V."/>
            <person name="Nagy L.G."/>
            <person name="Martin F."/>
            <person name="Kauserud H."/>
        </authorList>
    </citation>
    <scope>NUCLEOTIDE SEQUENCE</scope>
    <source>
        <strain evidence="2">CBHHK182m</strain>
    </source>
</reference>